<evidence type="ECO:0000313" key="9">
    <source>
        <dbReference type="EMBL" id="THG30987.1"/>
    </source>
</evidence>
<accession>A0A4V3WT81</accession>
<feature type="transmembrane region" description="Helical" evidence="7">
    <location>
        <begin position="901"/>
        <end position="923"/>
    </location>
</feature>
<dbReference type="GO" id="GO:0005886">
    <property type="term" value="C:plasma membrane"/>
    <property type="evidence" value="ECO:0007669"/>
    <property type="project" value="UniProtKB-SubCell"/>
</dbReference>
<dbReference type="AlphaFoldDB" id="A0A4V3WT81"/>
<feature type="transmembrane region" description="Helical" evidence="7">
    <location>
        <begin position="483"/>
        <end position="504"/>
    </location>
</feature>
<feature type="transmembrane region" description="Helical" evidence="7">
    <location>
        <begin position="801"/>
        <end position="825"/>
    </location>
</feature>
<dbReference type="GO" id="GO:0022857">
    <property type="term" value="F:transmembrane transporter activity"/>
    <property type="evidence" value="ECO:0007669"/>
    <property type="project" value="TreeGrafter"/>
</dbReference>
<comment type="subcellular location">
    <subcellularLocation>
        <location evidence="1">Cell membrane</location>
        <topology evidence="1">Multi-pass membrane protein</topology>
    </subcellularLocation>
</comment>
<keyword evidence="4 7" id="KW-1133">Transmembrane helix</keyword>
<gene>
    <name evidence="9" type="ORF">E6C64_10300</name>
</gene>
<evidence type="ECO:0000259" key="8">
    <source>
        <dbReference type="Pfam" id="PF02687"/>
    </source>
</evidence>
<evidence type="ECO:0000256" key="5">
    <source>
        <dbReference type="ARBA" id="ARBA00023136"/>
    </source>
</evidence>
<evidence type="ECO:0000256" key="4">
    <source>
        <dbReference type="ARBA" id="ARBA00022989"/>
    </source>
</evidence>
<reference evidence="9 10" key="1">
    <citation type="submission" date="2019-04" db="EMBL/GenBank/DDBJ databases">
        <authorList>
            <person name="Jiang L."/>
        </authorList>
    </citation>
    <scope>NUCLEOTIDE SEQUENCE [LARGE SCALE GENOMIC DNA]</scope>
    <source>
        <strain evidence="9 10">YIM 131853</strain>
    </source>
</reference>
<protein>
    <submittedName>
        <fullName evidence="9">ABC transporter permease</fullName>
    </submittedName>
</protein>
<feature type="transmembrane region" description="Helical" evidence="7">
    <location>
        <begin position="568"/>
        <end position="590"/>
    </location>
</feature>
<feature type="domain" description="ABC3 transporter permease C-terminal" evidence="8">
    <location>
        <begin position="807"/>
        <end position="919"/>
    </location>
</feature>
<keyword evidence="3 7" id="KW-0812">Transmembrane</keyword>
<feature type="transmembrane region" description="Helical" evidence="7">
    <location>
        <begin position="443"/>
        <end position="463"/>
    </location>
</feature>
<organism evidence="9 10">
    <name type="scientific">Naasia lichenicola</name>
    <dbReference type="NCBI Taxonomy" id="2565933"/>
    <lineage>
        <taxon>Bacteria</taxon>
        <taxon>Bacillati</taxon>
        <taxon>Actinomycetota</taxon>
        <taxon>Actinomycetes</taxon>
        <taxon>Micrococcales</taxon>
        <taxon>Microbacteriaceae</taxon>
        <taxon>Naasia</taxon>
    </lineage>
</organism>
<dbReference type="PANTHER" id="PTHR30572">
    <property type="entry name" value="MEMBRANE COMPONENT OF TRANSPORTER-RELATED"/>
    <property type="match status" value="1"/>
</dbReference>
<evidence type="ECO:0000256" key="6">
    <source>
        <dbReference type="ARBA" id="ARBA00038076"/>
    </source>
</evidence>
<evidence type="ECO:0000256" key="7">
    <source>
        <dbReference type="SAM" id="Phobius"/>
    </source>
</evidence>
<dbReference type="PANTHER" id="PTHR30572:SF4">
    <property type="entry name" value="ABC TRANSPORTER PERMEASE YTRF"/>
    <property type="match status" value="1"/>
</dbReference>
<dbReference type="Proteomes" id="UP000309133">
    <property type="component" value="Unassembled WGS sequence"/>
</dbReference>
<dbReference type="InterPro" id="IPR003838">
    <property type="entry name" value="ABC3_permease_C"/>
</dbReference>
<dbReference type="OrthoDB" id="3719151at2"/>
<name>A0A4V3WT81_9MICO</name>
<keyword evidence="5 7" id="KW-0472">Membrane</keyword>
<dbReference type="RefSeq" id="WP_136427396.1">
    <property type="nucleotide sequence ID" value="NZ_SSSM01000004.1"/>
</dbReference>
<evidence type="ECO:0000313" key="10">
    <source>
        <dbReference type="Proteomes" id="UP000309133"/>
    </source>
</evidence>
<dbReference type="InterPro" id="IPR050250">
    <property type="entry name" value="Macrolide_Exporter_MacB"/>
</dbReference>
<comment type="similarity">
    <text evidence="6">Belongs to the ABC-4 integral membrane protein family.</text>
</comment>
<feature type="transmembrane region" description="Helical" evidence="7">
    <location>
        <begin position="410"/>
        <end position="437"/>
    </location>
</feature>
<proteinExistence type="inferred from homology"/>
<dbReference type="EMBL" id="SSSM01000004">
    <property type="protein sequence ID" value="THG30987.1"/>
    <property type="molecule type" value="Genomic_DNA"/>
</dbReference>
<dbReference type="Pfam" id="PF02687">
    <property type="entry name" value="FtsX"/>
    <property type="match status" value="1"/>
</dbReference>
<feature type="transmembrane region" description="Helical" evidence="7">
    <location>
        <begin position="516"/>
        <end position="536"/>
    </location>
</feature>
<evidence type="ECO:0000256" key="2">
    <source>
        <dbReference type="ARBA" id="ARBA00022475"/>
    </source>
</evidence>
<evidence type="ECO:0000256" key="3">
    <source>
        <dbReference type="ARBA" id="ARBA00022692"/>
    </source>
</evidence>
<feature type="transmembrane region" description="Helical" evidence="7">
    <location>
        <begin position="846"/>
        <end position="876"/>
    </location>
</feature>
<comment type="caution">
    <text evidence="9">The sequence shown here is derived from an EMBL/GenBank/DDBJ whole genome shotgun (WGS) entry which is preliminary data.</text>
</comment>
<keyword evidence="2" id="KW-1003">Cell membrane</keyword>
<feature type="transmembrane region" description="Helical" evidence="7">
    <location>
        <begin position="363"/>
        <end position="390"/>
    </location>
</feature>
<sequence length="937" mass="97708">MSAARRGHRTRRWTAGRLLWRRARTRPAATVLVAALVLLSLIVAAAVPRLVERQSAAELDYQLRSIGATARSLQGVTDYRSLWPTEPPPNADQLYGAIDQSLKLERLDYPEPLYSAVGEPNWLVQMPRFKLESRNGAPVDLGLQLTAAEDYLTRIRIVEGGTPSTWTESEADLEELEREAAEREAAAAGEPGEATSGATAVAPIDILVSTSSATAMGLKPGDLLGASAAANADPEVPVTPLRYRVSGLYEPIDKGDQYWLQFADLLPATEILPYMARPYLSTAAFVDPLTIGRFTRSLDGAKTRLYYPVSADALNGADPDLLLRQLSTVVSLGITLPDQAGQLNLGTRTDDAIEEALARGRTLAGLLAMLAAAPAGVMLAVLLLGIQAVVRGRRSDLVLAAARGAGELRLRLLMTLEGALISIPAGVIVTALATLLLPTEQSAVGFVLPAIVAVAPPALYGLLADSRPDAGRTGSLLSRLRAVAELAVVLLTAASLFLLIRRGLSTSGQAVGVDPLLSAVPLLLAVTVGIAVLRGFPVPLRGAVRSARGRRGVEAFVGSIRATRVPTLGLAGVLALVVGLSIATFSAVMLTTFDTGIERAAAESVGADARVDAPLLTADELDAVTQVDGVEHVAGIQLVGPRTLGSGDSDESITIVLSPTAELGTLRTLPARLDAEQDGRIPVLLSDDLKEEFTEGSSAIVSGQPLTVVGFLPADSQLGPTHGWILVDSSFSDRMSVQFSPSVLLIGADPALLPQLKAPLEAAVHAGAVDQGTVITRSSVSTVPTMTALRKSEPSILGVRIGLGAGALLSVLLCSITLVLSTIAAGRERGRVAGILRTLGLPRRRLRSLIAWELGPVALVSLLAGAVLGLVLPYIVTAAVDLRPFTEGTAPVAPVLDPTTIVGVLALFSMVVLGSGIVAVAIGDRIAPSTTLKMGSS</sequence>
<keyword evidence="10" id="KW-1185">Reference proteome</keyword>
<evidence type="ECO:0000256" key="1">
    <source>
        <dbReference type="ARBA" id="ARBA00004651"/>
    </source>
</evidence>